<feature type="region of interest" description="Disordered" evidence="1">
    <location>
        <begin position="239"/>
        <end position="258"/>
    </location>
</feature>
<dbReference type="RefSeq" id="WP_048421090.1">
    <property type="nucleotide sequence ID" value="NZ_JYNX01000074.1"/>
</dbReference>
<evidence type="ECO:0000313" key="3">
    <source>
        <dbReference type="EMBL" id="KMO71514.1"/>
    </source>
</evidence>
<organism evidence="3 4">
    <name type="scientific">Mycolicibacterium chubuense</name>
    <name type="common">Mycobacterium chubuense</name>
    <dbReference type="NCBI Taxonomy" id="1800"/>
    <lineage>
        <taxon>Bacteria</taxon>
        <taxon>Bacillati</taxon>
        <taxon>Actinomycetota</taxon>
        <taxon>Actinomycetes</taxon>
        <taxon>Mycobacteriales</taxon>
        <taxon>Mycobacteriaceae</taxon>
        <taxon>Mycolicibacterium</taxon>
    </lineage>
</organism>
<sequence length="307" mass="32373" precursor="true">MTFDPVLPPAVLAAVAAVLVVLRVLSLRPAAAAGRPALLRWTGMTVALALILVAAARPGGAAEARAEAPTSSRGGDNVFFVVDRSEDSAVDDFGGRPRMAGIRDDIDALIDAHPGARFAVISFASRPAVDWPLSGDAWSLRPVVEALNPYPGVTADQVNAAAAATVLRYQMISAGQQYPGADNLVYYFGSGAPRSTVPQGEFDIDAVDGGDVFGYAADGAGDQRLREVADQLGVPFVTRRPGEAVPTGTQSTSSAPIVDPAGERRDEFYWLLTLVASALLLVEIALSVRDLRRARSTAREMTRETSR</sequence>
<dbReference type="PATRIC" id="fig|1800.3.peg.5244"/>
<feature type="transmembrane region" description="Helical" evidence="2">
    <location>
        <begin position="6"/>
        <end position="25"/>
    </location>
</feature>
<keyword evidence="2" id="KW-1133">Transmembrane helix</keyword>
<keyword evidence="2" id="KW-0812">Transmembrane</keyword>
<gene>
    <name evidence="3" type="ORF">MCHUDSM44219_05217</name>
</gene>
<evidence type="ECO:0008006" key="5">
    <source>
        <dbReference type="Google" id="ProtNLM"/>
    </source>
</evidence>
<dbReference type="Proteomes" id="UP000036176">
    <property type="component" value="Unassembled WGS sequence"/>
</dbReference>
<feature type="transmembrane region" description="Helical" evidence="2">
    <location>
        <begin position="37"/>
        <end position="56"/>
    </location>
</feature>
<evidence type="ECO:0000313" key="4">
    <source>
        <dbReference type="Proteomes" id="UP000036176"/>
    </source>
</evidence>
<dbReference type="EMBL" id="JYNX01000074">
    <property type="protein sequence ID" value="KMO71514.1"/>
    <property type="molecule type" value="Genomic_DNA"/>
</dbReference>
<dbReference type="InterPro" id="IPR036465">
    <property type="entry name" value="vWFA_dom_sf"/>
</dbReference>
<keyword evidence="4" id="KW-1185">Reference proteome</keyword>
<name>A0A0J6VMV6_MYCCU</name>
<dbReference type="OrthoDB" id="9814325at2"/>
<dbReference type="AlphaFoldDB" id="A0A0J6VMV6"/>
<comment type="caution">
    <text evidence="3">The sequence shown here is derived from an EMBL/GenBank/DDBJ whole genome shotgun (WGS) entry which is preliminary data.</text>
</comment>
<keyword evidence="2" id="KW-0472">Membrane</keyword>
<accession>A0A0J6VMV6</accession>
<evidence type="ECO:0000256" key="1">
    <source>
        <dbReference type="SAM" id="MobiDB-lite"/>
    </source>
</evidence>
<evidence type="ECO:0000256" key="2">
    <source>
        <dbReference type="SAM" id="Phobius"/>
    </source>
</evidence>
<dbReference type="SUPFAM" id="SSF53300">
    <property type="entry name" value="vWA-like"/>
    <property type="match status" value="1"/>
</dbReference>
<feature type="transmembrane region" description="Helical" evidence="2">
    <location>
        <begin position="268"/>
        <end position="286"/>
    </location>
</feature>
<protein>
    <recommendedName>
        <fullName evidence="5">VWFA domain-containing protein</fullName>
    </recommendedName>
</protein>
<reference evidence="3 4" key="1">
    <citation type="journal article" date="2015" name="Genome Biol. Evol.">
        <title>Characterization of Three Mycobacterium spp. with Potential Use in Bioremediation by Genome Sequencing and Comparative Genomics.</title>
        <authorList>
            <person name="Das S."/>
            <person name="Pettersson B.M."/>
            <person name="Behra P.R."/>
            <person name="Ramesh M."/>
            <person name="Dasgupta S."/>
            <person name="Bhattacharya A."/>
            <person name="Kirsebom L.A."/>
        </authorList>
    </citation>
    <scope>NUCLEOTIDE SEQUENCE [LARGE SCALE GENOMIC DNA]</scope>
    <source>
        <strain evidence="3 4">DSM 44219</strain>
    </source>
</reference>
<dbReference type="Gene3D" id="3.40.50.410">
    <property type="entry name" value="von Willebrand factor, type A domain"/>
    <property type="match status" value="1"/>
</dbReference>
<proteinExistence type="predicted"/>